<name>A0A0X8JGY9_ACTRD</name>
<feature type="transmembrane region" description="Helical" evidence="8">
    <location>
        <begin position="117"/>
        <end position="133"/>
    </location>
</feature>
<evidence type="ECO:0000313" key="11">
    <source>
        <dbReference type="Proteomes" id="UP000065220"/>
    </source>
</evidence>
<feature type="transmembrane region" description="Helical" evidence="8">
    <location>
        <begin position="139"/>
        <end position="155"/>
    </location>
</feature>
<dbReference type="PANTHER" id="PTHR22911:SF137">
    <property type="entry name" value="SOLUTE CARRIER FAMILY 35 MEMBER G2-RELATED"/>
    <property type="match status" value="1"/>
</dbReference>
<dbReference type="Pfam" id="PF00892">
    <property type="entry name" value="EamA"/>
    <property type="match status" value="2"/>
</dbReference>
<dbReference type="EMBL" id="CP014228">
    <property type="protein sequence ID" value="AMD88529.1"/>
    <property type="molecule type" value="Genomic_DNA"/>
</dbReference>
<evidence type="ECO:0000256" key="6">
    <source>
        <dbReference type="ARBA" id="ARBA00022989"/>
    </source>
</evidence>
<feature type="domain" description="EamA" evidence="9">
    <location>
        <begin position="144"/>
        <end position="276"/>
    </location>
</feature>
<feature type="transmembrane region" description="Helical" evidence="8">
    <location>
        <begin position="260"/>
        <end position="281"/>
    </location>
</feature>
<gene>
    <name evidence="10" type="ORF">AXF14_08890</name>
</gene>
<feature type="transmembrane region" description="Helical" evidence="8">
    <location>
        <begin position="31"/>
        <end position="49"/>
    </location>
</feature>
<comment type="subcellular location">
    <subcellularLocation>
        <location evidence="1">Cell membrane</location>
        <topology evidence="1">Multi-pass membrane protein</topology>
    </subcellularLocation>
</comment>
<dbReference type="AlphaFoldDB" id="A0A0X8JGY9"/>
<dbReference type="InterPro" id="IPR004626">
    <property type="entry name" value="RarD"/>
</dbReference>
<feature type="transmembrane region" description="Helical" evidence="8">
    <location>
        <begin position="232"/>
        <end position="254"/>
    </location>
</feature>
<keyword evidence="5 8" id="KW-0812">Transmembrane</keyword>
<keyword evidence="4" id="KW-1003">Cell membrane</keyword>
<keyword evidence="7 8" id="KW-0472">Membrane</keyword>
<protein>
    <recommendedName>
        <fullName evidence="9">EamA domain-containing protein</fullName>
    </recommendedName>
</protein>
<evidence type="ECO:0000256" key="8">
    <source>
        <dbReference type="SAM" id="Phobius"/>
    </source>
</evidence>
<dbReference type="InterPro" id="IPR000620">
    <property type="entry name" value="EamA_dom"/>
</dbReference>
<sequence length="294" mass="31559">MVVGCYVLWGFFPLFFRLLDAAGAVEIIGHRVLWTLATCLVLVAVRRGWSRLRTVLTTPRLLGTLTVSGFLVTANWLIYVYGVNAGHTADAALGYFINPLVTVALAAVFLGERLRPAQEISIALASVAVLILVAMQHSLPWVSLGLALTFGFYGLVKKRVSSRVDALTGLTVESLVVAPVALVYLGRLQATGAGAMQGPEASPLLLVLLLLAGPLTAIPLLLFGAGTARVPLSVVGLSQYIAPIMQFLLAWGVFHEEISTARWIAMCFVWAGVAVFAVDLLGQLARRPRVRERA</sequence>
<organism evidence="10 11">
    <name type="scientific">Actinomyces radicidentis</name>
    <dbReference type="NCBI Taxonomy" id="111015"/>
    <lineage>
        <taxon>Bacteria</taxon>
        <taxon>Bacillati</taxon>
        <taxon>Actinomycetota</taxon>
        <taxon>Actinomycetes</taxon>
        <taxon>Actinomycetales</taxon>
        <taxon>Actinomycetaceae</taxon>
        <taxon>Actinomyces</taxon>
    </lineage>
</organism>
<reference evidence="11" key="1">
    <citation type="submission" date="2016-02" db="EMBL/GenBank/DDBJ databases">
        <authorList>
            <person name="Holder M.E."/>
            <person name="Ajami N.J."/>
            <person name="Petrosino J.F."/>
        </authorList>
    </citation>
    <scope>NUCLEOTIDE SEQUENCE [LARGE SCALE GENOMIC DNA]</scope>
    <source>
        <strain evidence="11">CCUG 36733</strain>
    </source>
</reference>
<dbReference type="GO" id="GO:0005886">
    <property type="term" value="C:plasma membrane"/>
    <property type="evidence" value="ECO:0007669"/>
    <property type="project" value="UniProtKB-SubCell"/>
</dbReference>
<evidence type="ECO:0000256" key="7">
    <source>
        <dbReference type="ARBA" id="ARBA00023136"/>
    </source>
</evidence>
<feature type="domain" description="EamA" evidence="9">
    <location>
        <begin position="2"/>
        <end position="133"/>
    </location>
</feature>
<keyword evidence="6 8" id="KW-1133">Transmembrane helix</keyword>
<feature type="transmembrane region" description="Helical" evidence="8">
    <location>
        <begin position="205"/>
        <end position="225"/>
    </location>
</feature>
<feature type="transmembrane region" description="Helical" evidence="8">
    <location>
        <begin position="93"/>
        <end position="110"/>
    </location>
</feature>
<feature type="transmembrane region" description="Helical" evidence="8">
    <location>
        <begin position="61"/>
        <end position="81"/>
    </location>
</feature>
<evidence type="ECO:0000259" key="9">
    <source>
        <dbReference type="Pfam" id="PF00892"/>
    </source>
</evidence>
<dbReference type="SUPFAM" id="SSF103481">
    <property type="entry name" value="Multidrug resistance efflux transporter EmrE"/>
    <property type="match status" value="2"/>
</dbReference>
<proteinExistence type="inferred from homology"/>
<evidence type="ECO:0000256" key="5">
    <source>
        <dbReference type="ARBA" id="ARBA00022692"/>
    </source>
</evidence>
<dbReference type="KEGG" id="ard:AXF14_08890"/>
<accession>A0A0X8JGY9</accession>
<keyword evidence="3" id="KW-0813">Transport</keyword>
<dbReference type="PANTHER" id="PTHR22911">
    <property type="entry name" value="ACYL-MALONYL CONDENSING ENZYME-RELATED"/>
    <property type="match status" value="1"/>
</dbReference>
<evidence type="ECO:0000256" key="2">
    <source>
        <dbReference type="ARBA" id="ARBA00007362"/>
    </source>
</evidence>
<evidence type="ECO:0000313" key="10">
    <source>
        <dbReference type="EMBL" id="AMD88529.1"/>
    </source>
</evidence>
<keyword evidence="11" id="KW-1185">Reference proteome</keyword>
<comment type="similarity">
    <text evidence="2">Belongs to the EamA transporter family.</text>
</comment>
<feature type="transmembrane region" description="Helical" evidence="8">
    <location>
        <begin position="167"/>
        <end position="185"/>
    </location>
</feature>
<dbReference type="NCBIfam" id="TIGR00688">
    <property type="entry name" value="rarD"/>
    <property type="match status" value="1"/>
</dbReference>
<evidence type="ECO:0000256" key="1">
    <source>
        <dbReference type="ARBA" id="ARBA00004651"/>
    </source>
</evidence>
<dbReference type="Proteomes" id="UP000065220">
    <property type="component" value="Chromosome"/>
</dbReference>
<evidence type="ECO:0000256" key="4">
    <source>
        <dbReference type="ARBA" id="ARBA00022475"/>
    </source>
</evidence>
<evidence type="ECO:0000256" key="3">
    <source>
        <dbReference type="ARBA" id="ARBA00022448"/>
    </source>
</evidence>
<dbReference type="InterPro" id="IPR037185">
    <property type="entry name" value="EmrE-like"/>
</dbReference>